<organism evidence="3 4">
    <name type="scientific">Protopolystoma xenopodis</name>
    <dbReference type="NCBI Taxonomy" id="117903"/>
    <lineage>
        <taxon>Eukaryota</taxon>
        <taxon>Metazoa</taxon>
        <taxon>Spiralia</taxon>
        <taxon>Lophotrochozoa</taxon>
        <taxon>Platyhelminthes</taxon>
        <taxon>Monogenea</taxon>
        <taxon>Polyopisthocotylea</taxon>
        <taxon>Polystomatidea</taxon>
        <taxon>Polystomatidae</taxon>
        <taxon>Protopolystoma</taxon>
    </lineage>
</organism>
<dbReference type="OrthoDB" id="6275003at2759"/>
<dbReference type="Pfam" id="PF02037">
    <property type="entry name" value="SAP"/>
    <property type="match status" value="1"/>
</dbReference>
<dbReference type="Gene3D" id="1.10.720.30">
    <property type="entry name" value="SAP domain"/>
    <property type="match status" value="1"/>
</dbReference>
<dbReference type="Proteomes" id="UP000784294">
    <property type="component" value="Unassembled WGS sequence"/>
</dbReference>
<accession>A0A3S5CM66</accession>
<dbReference type="SUPFAM" id="SSF68906">
    <property type="entry name" value="SAP domain"/>
    <property type="match status" value="1"/>
</dbReference>
<reference evidence="3" key="1">
    <citation type="submission" date="2018-11" db="EMBL/GenBank/DDBJ databases">
        <authorList>
            <consortium name="Pathogen Informatics"/>
        </authorList>
    </citation>
    <scope>NUCLEOTIDE SEQUENCE</scope>
</reference>
<dbReference type="InterPro" id="IPR045353">
    <property type="entry name" value="LAIKA"/>
</dbReference>
<dbReference type="EMBL" id="CAAALY010133216">
    <property type="protein sequence ID" value="VEL32344.1"/>
    <property type="molecule type" value="Genomic_DNA"/>
</dbReference>
<dbReference type="PROSITE" id="PS50800">
    <property type="entry name" value="SAP"/>
    <property type="match status" value="1"/>
</dbReference>
<feature type="compositionally biased region" description="Basic and acidic residues" evidence="1">
    <location>
        <begin position="33"/>
        <end position="52"/>
    </location>
</feature>
<dbReference type="InterPro" id="IPR036361">
    <property type="entry name" value="SAP_dom_sf"/>
</dbReference>
<proteinExistence type="predicted"/>
<keyword evidence="4" id="KW-1185">Reference proteome</keyword>
<dbReference type="GO" id="GO:0006355">
    <property type="term" value="P:regulation of DNA-templated transcription"/>
    <property type="evidence" value="ECO:0007669"/>
    <property type="project" value="InterPro"/>
</dbReference>
<comment type="caution">
    <text evidence="3">The sequence shown here is derived from an EMBL/GenBank/DDBJ whole genome shotgun (WGS) entry which is preliminary data.</text>
</comment>
<evidence type="ECO:0000313" key="4">
    <source>
        <dbReference type="Proteomes" id="UP000784294"/>
    </source>
</evidence>
<sequence>MSVSDLRNELALRNIDSKGLKAQLQSRLQTALDDEKAKENAGGDKTDDDTRAEQTPTKTATPAAGSTHQEKEKDDSKQLSEKDRRRLERLYRLGDRPSILVHPNKAARGGRFDCHRVSLHTLLDYRTDEMKEPNFEVALFAEQFHEMMQRDCAFNIFKAIYNAPEKEHKTEQNGKYASFW</sequence>
<feature type="compositionally biased region" description="Basic and acidic residues" evidence="1">
    <location>
        <begin position="68"/>
        <end position="84"/>
    </location>
</feature>
<evidence type="ECO:0000313" key="3">
    <source>
        <dbReference type="EMBL" id="VEL32344.1"/>
    </source>
</evidence>
<dbReference type="Pfam" id="PF19256">
    <property type="entry name" value="LAIKA"/>
    <property type="match status" value="1"/>
</dbReference>
<dbReference type="AlphaFoldDB" id="A0A3S5CM66"/>
<feature type="non-terminal residue" evidence="3">
    <location>
        <position position="1"/>
    </location>
</feature>
<dbReference type="InterPro" id="IPR025224">
    <property type="entry name" value="CCAR1/CCAR2"/>
</dbReference>
<dbReference type="InterPro" id="IPR003034">
    <property type="entry name" value="SAP_dom"/>
</dbReference>
<protein>
    <recommendedName>
        <fullName evidence="2">SAP domain-containing protein</fullName>
    </recommendedName>
</protein>
<dbReference type="GO" id="GO:0005634">
    <property type="term" value="C:nucleus"/>
    <property type="evidence" value="ECO:0007669"/>
    <property type="project" value="TreeGrafter"/>
</dbReference>
<feature type="compositionally biased region" description="Polar residues" evidence="1">
    <location>
        <begin position="53"/>
        <end position="67"/>
    </location>
</feature>
<dbReference type="PANTHER" id="PTHR14304">
    <property type="entry name" value="CELL DIVISION CYCLE AND APOPTOSIS REGULATOR PROTEIN"/>
    <property type="match status" value="1"/>
</dbReference>
<feature type="domain" description="SAP" evidence="2">
    <location>
        <begin position="1"/>
        <end position="32"/>
    </location>
</feature>
<gene>
    <name evidence="3" type="ORF">PXEA_LOCUS25784</name>
</gene>
<feature type="region of interest" description="Disordered" evidence="1">
    <location>
        <begin position="15"/>
        <end position="84"/>
    </location>
</feature>
<dbReference type="PANTHER" id="PTHR14304:SF11">
    <property type="entry name" value="SAP DOMAIN-CONTAINING PROTEIN"/>
    <property type="match status" value="1"/>
</dbReference>
<evidence type="ECO:0000259" key="2">
    <source>
        <dbReference type="PROSITE" id="PS50800"/>
    </source>
</evidence>
<evidence type="ECO:0000256" key="1">
    <source>
        <dbReference type="SAM" id="MobiDB-lite"/>
    </source>
</evidence>
<dbReference type="SMART" id="SM00513">
    <property type="entry name" value="SAP"/>
    <property type="match status" value="1"/>
</dbReference>
<name>A0A3S5CM66_9PLAT</name>